<dbReference type="GO" id="GO:0005743">
    <property type="term" value="C:mitochondrial inner membrane"/>
    <property type="evidence" value="ECO:0007669"/>
    <property type="project" value="TreeGrafter"/>
</dbReference>
<keyword evidence="4 8" id="KW-0831">Ubiquinone biosynthesis</keyword>
<evidence type="ECO:0000256" key="3">
    <source>
        <dbReference type="ARBA" id="ARBA00010766"/>
    </source>
</evidence>
<keyword evidence="6 8" id="KW-0446">Lipid-binding</keyword>
<gene>
    <name evidence="11" type="ORF">CEPIT_LOCUS14117</name>
    <name evidence="12" type="ORF">CEPIT_LOCUS36108</name>
</gene>
<evidence type="ECO:0000259" key="10">
    <source>
        <dbReference type="Pfam" id="PF08511"/>
    </source>
</evidence>
<dbReference type="InterPro" id="IPR013718">
    <property type="entry name" value="COQ9_C"/>
</dbReference>
<feature type="domain" description="COQ9 C-terminal" evidence="10">
    <location>
        <begin position="212"/>
        <end position="282"/>
    </location>
</feature>
<feature type="compositionally biased region" description="Polar residues" evidence="9">
    <location>
        <begin position="59"/>
        <end position="72"/>
    </location>
</feature>
<dbReference type="Proteomes" id="UP001152523">
    <property type="component" value="Unassembled WGS sequence"/>
</dbReference>
<reference evidence="11" key="1">
    <citation type="submission" date="2022-07" db="EMBL/GenBank/DDBJ databases">
        <authorList>
            <person name="Macas J."/>
            <person name="Novak P."/>
            <person name="Neumann P."/>
        </authorList>
    </citation>
    <scope>NUCLEOTIDE SEQUENCE</scope>
</reference>
<evidence type="ECO:0000256" key="5">
    <source>
        <dbReference type="ARBA" id="ARBA00022946"/>
    </source>
</evidence>
<organism evidence="11 13">
    <name type="scientific">Cuscuta epithymum</name>
    <dbReference type="NCBI Taxonomy" id="186058"/>
    <lineage>
        <taxon>Eukaryota</taxon>
        <taxon>Viridiplantae</taxon>
        <taxon>Streptophyta</taxon>
        <taxon>Embryophyta</taxon>
        <taxon>Tracheophyta</taxon>
        <taxon>Spermatophyta</taxon>
        <taxon>Magnoliopsida</taxon>
        <taxon>eudicotyledons</taxon>
        <taxon>Gunneridae</taxon>
        <taxon>Pentapetalae</taxon>
        <taxon>asterids</taxon>
        <taxon>lamiids</taxon>
        <taxon>Solanales</taxon>
        <taxon>Convolvulaceae</taxon>
        <taxon>Cuscuteae</taxon>
        <taxon>Cuscuta</taxon>
        <taxon>Cuscuta subgen. Cuscuta</taxon>
    </lineage>
</organism>
<evidence type="ECO:0000256" key="8">
    <source>
        <dbReference type="RuleBase" id="RU366063"/>
    </source>
</evidence>
<keyword evidence="5" id="KW-0809">Transit peptide</keyword>
<comment type="caution">
    <text evidence="11">The sequence shown here is derived from an EMBL/GenBank/DDBJ whole genome shotgun (WGS) entry which is preliminary data.</text>
</comment>
<evidence type="ECO:0000256" key="7">
    <source>
        <dbReference type="ARBA" id="ARBA00023128"/>
    </source>
</evidence>
<dbReference type="GO" id="GO:0006744">
    <property type="term" value="P:ubiquinone biosynthetic process"/>
    <property type="evidence" value="ECO:0007669"/>
    <property type="project" value="UniProtKB-UniRule"/>
</dbReference>
<evidence type="ECO:0000313" key="11">
    <source>
        <dbReference type="EMBL" id="CAH9097603.1"/>
    </source>
</evidence>
<protein>
    <recommendedName>
        <fullName evidence="8">Ubiquinone biosynthesis protein</fullName>
    </recommendedName>
</protein>
<keyword evidence="13" id="KW-1185">Reference proteome</keyword>
<dbReference type="GO" id="GO:0008289">
    <property type="term" value="F:lipid binding"/>
    <property type="evidence" value="ECO:0007669"/>
    <property type="project" value="UniProtKB-UniRule"/>
</dbReference>
<dbReference type="PANTHER" id="PTHR21427:SF19">
    <property type="entry name" value="UBIQUINONE BIOSYNTHESIS PROTEIN COQ9, MITOCHONDRIAL"/>
    <property type="match status" value="1"/>
</dbReference>
<sequence length="315" mass="34924">MELLQHCITVKQMHRIAARRLFPALRRCNTPINLSSNRALGDIQATRYFNSVVSENIPNQSPIHPHFESSSSGKEEMGAPVLGKNEKSSSRTKATSPKAHYQGEQSRVLSASLPYVIRLGWTEAAMIAGAREVGVSPSIVGSFPSKEAALVEFFMDDCLERLLGIIDTREDLKTIIPSERVATLIRTRLEMQVPYLSKWSRALSIQAQPMNIPTSFRQRAMLVDEICHAAGDEDSNNIDWYVKCTVLGGIYSTTELYMLTDKSPDLVDTWKFMDARIRDAFDLRKSAYEAKNLAEAVGAGMGGSLEGLLNGIIRG</sequence>
<dbReference type="InterPro" id="IPR012762">
    <property type="entry name" value="Ubiq_biosynth_COQ9"/>
</dbReference>
<dbReference type="NCBIfam" id="TIGR02396">
    <property type="entry name" value="diverge_rpsU"/>
    <property type="match status" value="1"/>
</dbReference>
<evidence type="ECO:0000256" key="6">
    <source>
        <dbReference type="ARBA" id="ARBA00023121"/>
    </source>
</evidence>
<accession>A0AAV0DFI6</accession>
<evidence type="ECO:0000256" key="1">
    <source>
        <dbReference type="ARBA" id="ARBA00004173"/>
    </source>
</evidence>
<dbReference type="Pfam" id="PF08511">
    <property type="entry name" value="COQ9"/>
    <property type="match status" value="1"/>
</dbReference>
<comment type="similarity">
    <text evidence="3 8">Belongs to the COQ9 family.</text>
</comment>
<evidence type="ECO:0000256" key="4">
    <source>
        <dbReference type="ARBA" id="ARBA00022688"/>
    </source>
</evidence>
<evidence type="ECO:0000256" key="9">
    <source>
        <dbReference type="SAM" id="MobiDB-lite"/>
    </source>
</evidence>
<dbReference type="FunFam" id="1.10.357.10:FF:000004">
    <property type="entry name" value="Ubiquinone biosynthesis protein COQ9, mitochondrial"/>
    <property type="match status" value="1"/>
</dbReference>
<evidence type="ECO:0000256" key="2">
    <source>
        <dbReference type="ARBA" id="ARBA00004749"/>
    </source>
</evidence>
<dbReference type="EMBL" id="CAMAPF010000094">
    <property type="protein sequence ID" value="CAH9097603.1"/>
    <property type="molecule type" value="Genomic_DNA"/>
</dbReference>
<dbReference type="PANTHER" id="PTHR21427">
    <property type="entry name" value="UBIQUINONE BIOSYNTHESIS PROTEIN COQ9, MITOCHONDRIAL"/>
    <property type="match status" value="1"/>
</dbReference>
<dbReference type="EMBL" id="CAMAPF010001001">
    <property type="protein sequence ID" value="CAH9137547.1"/>
    <property type="molecule type" value="Genomic_DNA"/>
</dbReference>
<evidence type="ECO:0000313" key="13">
    <source>
        <dbReference type="Proteomes" id="UP001152523"/>
    </source>
</evidence>
<name>A0AAV0DFI6_9ASTE</name>
<proteinExistence type="inferred from homology"/>
<dbReference type="AlphaFoldDB" id="A0AAV0DFI6"/>
<evidence type="ECO:0000313" key="12">
    <source>
        <dbReference type="EMBL" id="CAH9137547.1"/>
    </source>
</evidence>
<dbReference type="Gene3D" id="1.10.357.10">
    <property type="entry name" value="Tetracycline Repressor, domain 2"/>
    <property type="match status" value="1"/>
</dbReference>
<keyword evidence="7 8" id="KW-0496">Mitochondrion</keyword>
<comment type="pathway">
    <text evidence="2 8">Cofactor biosynthesis; ubiquinone biosynthesis.</text>
</comment>
<feature type="region of interest" description="Disordered" evidence="9">
    <location>
        <begin position="59"/>
        <end position="103"/>
    </location>
</feature>
<comment type="subcellular location">
    <subcellularLocation>
        <location evidence="1 8">Mitochondrion</location>
    </subcellularLocation>
</comment>
<comment type="function">
    <text evidence="8">Membrane-associated protein that warps the membrane surface to access and bind aromatic isoprenes with high specificity, including ubiquinone (CoQ) isoprene intermediates and presents them directly to Coq7, therefore facilitating the Coq7-mediated hydroxylase step. Participates in the biosynthesis of coenzyme Q, also named ubiquinone, an essential lipid-soluble electron transporter for aerobic cellular respiration.</text>
</comment>